<sequence length="201" mass="22538">MLGIPKTPKGARYQRQNEQSVFRRAITPMPKSQFLLAATSLTKQIRMDEYISQIPSPPGTRREFIPKLGNTSTPACAGGGLNRGEFSIKAPHDKSKNRLMQSTPIKIVQLESDEELSFPLPPVIMASPEPRPSSEPLFDRNMSPTSPPPRPSTAEPVEARKLPTRSLRKRFVAKCTFAKTPHCARPTKSWLNRIACYKRED</sequence>
<dbReference type="FunCoup" id="G0PKG0">
    <property type="interactions" value="1172"/>
</dbReference>
<feature type="region of interest" description="Disordered" evidence="1">
    <location>
        <begin position="126"/>
        <end position="163"/>
    </location>
</feature>
<evidence type="ECO:0000256" key="1">
    <source>
        <dbReference type="SAM" id="MobiDB-lite"/>
    </source>
</evidence>
<evidence type="ECO:0000313" key="3">
    <source>
        <dbReference type="Proteomes" id="UP000008068"/>
    </source>
</evidence>
<dbReference type="AlphaFoldDB" id="G0PKG0"/>
<accession>G0PKG0</accession>
<evidence type="ECO:0000313" key="2">
    <source>
        <dbReference type="EMBL" id="EGT32143.1"/>
    </source>
</evidence>
<dbReference type="OrthoDB" id="5798944at2759"/>
<dbReference type="eggNOG" id="ENOG502TIVU">
    <property type="taxonomic scope" value="Eukaryota"/>
</dbReference>
<dbReference type="EMBL" id="GL380860">
    <property type="protein sequence ID" value="EGT32143.1"/>
    <property type="molecule type" value="Genomic_DNA"/>
</dbReference>
<keyword evidence="3" id="KW-1185">Reference proteome</keyword>
<gene>
    <name evidence="2" type="ORF">CAEBREN_23455</name>
</gene>
<dbReference type="Proteomes" id="UP000008068">
    <property type="component" value="Unassembled WGS sequence"/>
</dbReference>
<reference evidence="3" key="1">
    <citation type="submission" date="2011-07" db="EMBL/GenBank/DDBJ databases">
        <authorList>
            <consortium name="Caenorhabditis brenneri Sequencing and Analysis Consortium"/>
            <person name="Wilson R.K."/>
        </authorList>
    </citation>
    <scope>NUCLEOTIDE SEQUENCE [LARGE SCALE GENOMIC DNA]</scope>
    <source>
        <strain evidence="3">PB2801</strain>
    </source>
</reference>
<protein>
    <submittedName>
        <fullName evidence="2">Uncharacterized protein</fullName>
    </submittedName>
</protein>
<dbReference type="InParanoid" id="G0PKG0"/>
<dbReference type="HOGENOM" id="CLU_1548964_0_0_1"/>
<name>G0PKG0_CAEBE</name>
<dbReference type="STRING" id="135651.G0PKG0"/>
<organism evidence="3">
    <name type="scientific">Caenorhabditis brenneri</name>
    <name type="common">Nematode worm</name>
    <dbReference type="NCBI Taxonomy" id="135651"/>
    <lineage>
        <taxon>Eukaryota</taxon>
        <taxon>Metazoa</taxon>
        <taxon>Ecdysozoa</taxon>
        <taxon>Nematoda</taxon>
        <taxon>Chromadorea</taxon>
        <taxon>Rhabditida</taxon>
        <taxon>Rhabditina</taxon>
        <taxon>Rhabditomorpha</taxon>
        <taxon>Rhabditoidea</taxon>
        <taxon>Rhabditidae</taxon>
        <taxon>Peloderinae</taxon>
        <taxon>Caenorhabditis</taxon>
    </lineage>
</organism>
<dbReference type="OMA" id="AKTPHCA"/>
<proteinExistence type="predicted"/>